<evidence type="ECO:0000259" key="5">
    <source>
        <dbReference type="Pfam" id="PF13354"/>
    </source>
</evidence>
<accession>A0A2D2B0H3</accession>
<dbReference type="InterPro" id="IPR012338">
    <property type="entry name" value="Beta-lactam/transpept-like"/>
</dbReference>
<evidence type="ECO:0000256" key="3">
    <source>
        <dbReference type="ARBA" id="ARBA00012865"/>
    </source>
</evidence>
<reference evidence="6 7" key="1">
    <citation type="submission" date="2017-10" db="EMBL/GenBank/DDBJ databases">
        <title>Genome sequence of Caulobacter mirabilis FWC38.</title>
        <authorList>
            <person name="Fiebig A."/>
            <person name="Crosson S."/>
        </authorList>
    </citation>
    <scope>NUCLEOTIDE SEQUENCE [LARGE SCALE GENOMIC DNA]</scope>
    <source>
        <strain evidence="6 7">FWC 38</strain>
    </source>
</reference>
<gene>
    <name evidence="6" type="ORF">CSW64_15855</name>
</gene>
<evidence type="ECO:0000256" key="2">
    <source>
        <dbReference type="ARBA" id="ARBA00009009"/>
    </source>
</evidence>
<dbReference type="Gene3D" id="3.40.710.10">
    <property type="entry name" value="DD-peptidase/beta-lactamase superfamily"/>
    <property type="match status" value="1"/>
</dbReference>
<keyword evidence="4" id="KW-0732">Signal</keyword>
<dbReference type="GO" id="GO:0008800">
    <property type="term" value="F:beta-lactamase activity"/>
    <property type="evidence" value="ECO:0007669"/>
    <property type="project" value="UniProtKB-EC"/>
</dbReference>
<comment type="catalytic activity">
    <reaction evidence="1">
        <text>a beta-lactam + H2O = a substituted beta-amino acid</text>
        <dbReference type="Rhea" id="RHEA:20401"/>
        <dbReference type="ChEBI" id="CHEBI:15377"/>
        <dbReference type="ChEBI" id="CHEBI:35627"/>
        <dbReference type="ChEBI" id="CHEBI:140347"/>
        <dbReference type="EC" id="3.5.2.6"/>
    </reaction>
</comment>
<evidence type="ECO:0000256" key="4">
    <source>
        <dbReference type="SAM" id="SignalP"/>
    </source>
</evidence>
<dbReference type="GO" id="GO:0046677">
    <property type="term" value="P:response to antibiotic"/>
    <property type="evidence" value="ECO:0007669"/>
    <property type="project" value="InterPro"/>
</dbReference>
<dbReference type="GO" id="GO:0030655">
    <property type="term" value="P:beta-lactam antibiotic catabolic process"/>
    <property type="evidence" value="ECO:0007669"/>
    <property type="project" value="InterPro"/>
</dbReference>
<dbReference type="Pfam" id="PF13354">
    <property type="entry name" value="Beta-lactamase2"/>
    <property type="match status" value="1"/>
</dbReference>
<dbReference type="PANTHER" id="PTHR35333">
    <property type="entry name" value="BETA-LACTAMASE"/>
    <property type="match status" value="1"/>
</dbReference>
<feature type="domain" description="Beta-lactamase class A catalytic" evidence="5">
    <location>
        <begin position="67"/>
        <end position="325"/>
    </location>
</feature>
<proteinExistence type="inferred from homology"/>
<keyword evidence="7" id="KW-1185">Reference proteome</keyword>
<feature type="signal peptide" evidence="4">
    <location>
        <begin position="1"/>
        <end position="19"/>
    </location>
</feature>
<dbReference type="PANTHER" id="PTHR35333:SF3">
    <property type="entry name" value="BETA-LACTAMASE-TYPE TRANSPEPTIDASE FOLD CONTAINING PROTEIN"/>
    <property type="match status" value="1"/>
</dbReference>
<keyword evidence="6" id="KW-0378">Hydrolase</keyword>
<evidence type="ECO:0000256" key="1">
    <source>
        <dbReference type="ARBA" id="ARBA00001526"/>
    </source>
</evidence>
<feature type="chain" id="PRO_5013729752" description="beta-lactamase" evidence="4">
    <location>
        <begin position="20"/>
        <end position="365"/>
    </location>
</feature>
<organism evidence="6 7">
    <name type="scientific">Caulobacter mirabilis</name>
    <dbReference type="NCBI Taxonomy" id="69666"/>
    <lineage>
        <taxon>Bacteria</taxon>
        <taxon>Pseudomonadati</taxon>
        <taxon>Pseudomonadota</taxon>
        <taxon>Alphaproteobacteria</taxon>
        <taxon>Caulobacterales</taxon>
        <taxon>Caulobacteraceae</taxon>
        <taxon>Caulobacter</taxon>
    </lineage>
</organism>
<dbReference type="InterPro" id="IPR045155">
    <property type="entry name" value="Beta-lactam_cat"/>
</dbReference>
<name>A0A2D2B0H3_9CAUL</name>
<dbReference type="EMBL" id="CP024201">
    <property type="protein sequence ID" value="ATQ43762.1"/>
    <property type="molecule type" value="Genomic_DNA"/>
</dbReference>
<dbReference type="RefSeq" id="WP_099623011.1">
    <property type="nucleotide sequence ID" value="NZ_CP024201.1"/>
</dbReference>
<dbReference type="EC" id="3.5.2.6" evidence="3"/>
<evidence type="ECO:0000313" key="6">
    <source>
        <dbReference type="EMBL" id="ATQ43762.1"/>
    </source>
</evidence>
<dbReference type="InterPro" id="IPR000871">
    <property type="entry name" value="Beta-lactam_class-A"/>
</dbReference>
<dbReference type="KEGG" id="cmb:CSW64_15855"/>
<dbReference type="Proteomes" id="UP000228945">
    <property type="component" value="Chromosome"/>
</dbReference>
<protein>
    <recommendedName>
        <fullName evidence="3">beta-lactamase</fullName>
        <ecNumber evidence="3">3.5.2.6</ecNumber>
    </recommendedName>
</protein>
<dbReference type="OrthoDB" id="9784149at2"/>
<evidence type="ECO:0000313" key="7">
    <source>
        <dbReference type="Proteomes" id="UP000228945"/>
    </source>
</evidence>
<dbReference type="SUPFAM" id="SSF56601">
    <property type="entry name" value="beta-lactamase/transpeptidase-like"/>
    <property type="match status" value="1"/>
</dbReference>
<sequence>MGRAARIVGRMVVGALALAAGLAAHPPFTYEPKFVVRPSPASRAPTAAERLDARLERMGRAFGGRIGIAVYNVDEGWAADFNGDALLPQQSVSKLWVSVATLDRVDRGELSLDDRVLIRKEDLSLFHQPIRAQVGEHGYVTTVRDLMRRAITQSDNAANDALIRRIGGPWAVQVTVVAKNLGEIRFGPGEREMQTAAAGLTWKPEYSFERHFWEDREALPRDVRSKALDAYVENPPDGASALDIAETLGRLKGGGLLSPGSTAFLLGLMAETSTGSSRLRASLAPGWTLQHKTGTGQVNGDLATGYNDVGLLTAPDGTAYAVAVLIGASRRPFKDRSSLIAEVGRAVIASHEAERGVVAVRPTEP</sequence>
<dbReference type="AlphaFoldDB" id="A0A2D2B0H3"/>
<comment type="similarity">
    <text evidence="2">Belongs to the class-A beta-lactamase family.</text>
</comment>